<reference evidence="1" key="3">
    <citation type="submission" date="2021-06" db="EMBL/GenBank/DDBJ databases">
        <title>Bradyrhizobium sp. S2-20-1 Genome sequencing.</title>
        <authorList>
            <person name="Jin L."/>
        </authorList>
    </citation>
    <scope>NUCLEOTIDE SEQUENCE</scope>
    <source>
        <strain evidence="1">S2-20-1</strain>
    </source>
</reference>
<evidence type="ECO:0000313" key="4">
    <source>
        <dbReference type="Proteomes" id="UP000676951"/>
    </source>
</evidence>
<organism evidence="1 5">
    <name type="scientific">Bradyrhizobium sediminis</name>
    <dbReference type="NCBI Taxonomy" id="2840469"/>
    <lineage>
        <taxon>Bacteria</taxon>
        <taxon>Pseudomonadati</taxon>
        <taxon>Pseudomonadota</taxon>
        <taxon>Alphaproteobacteria</taxon>
        <taxon>Hyphomicrobiales</taxon>
        <taxon>Nitrobacteraceae</taxon>
        <taxon>Bradyrhizobium</taxon>
    </lineage>
</organism>
<dbReference type="Proteomes" id="UP000680839">
    <property type="component" value="Chromosome"/>
</dbReference>
<dbReference type="EMBL" id="CP076136">
    <property type="protein sequence ID" value="QWG26164.1"/>
    <property type="molecule type" value="Genomic_DNA"/>
</dbReference>
<evidence type="ECO:0000313" key="5">
    <source>
        <dbReference type="Proteomes" id="UP000680839"/>
    </source>
</evidence>
<evidence type="ECO:0000313" key="2">
    <source>
        <dbReference type="EMBL" id="QWG21039.1"/>
    </source>
</evidence>
<reference evidence="3 4" key="2">
    <citation type="submission" date="2021-06" db="EMBL/GenBank/DDBJ databases">
        <title>Bradyrhizobium sp. S2-11-4 Genome sequencing.</title>
        <authorList>
            <person name="Jin L."/>
        </authorList>
    </citation>
    <scope>NUCLEOTIDE SEQUENCE [LARGE SCALE GENOMIC DNA]</scope>
    <source>
        <strain evidence="3 4">S2-11-4</strain>
    </source>
</reference>
<name>A0A975NK73_9BRAD</name>
<dbReference type="Proteomes" id="UP000676951">
    <property type="component" value="Chromosome"/>
</dbReference>
<accession>A0A975NK73</accession>
<dbReference type="EMBL" id="CP076134">
    <property type="protein sequence ID" value="QWG15969.1"/>
    <property type="molecule type" value="Genomic_DNA"/>
</dbReference>
<dbReference type="KEGG" id="bsei:KMZ68_19475"/>
<dbReference type="RefSeq" id="WP_215606880.1">
    <property type="nucleotide sequence ID" value="NZ_CP076134.1"/>
</dbReference>
<gene>
    <name evidence="1" type="ORF">KMZ29_09180</name>
    <name evidence="2" type="ORF">KMZ68_19475</name>
    <name evidence="3" type="ORF">KMZ93_08880</name>
</gene>
<protein>
    <submittedName>
        <fullName evidence="1">Uncharacterized protein</fullName>
    </submittedName>
</protein>
<dbReference type="Proteomes" id="UP000680805">
    <property type="component" value="Chromosome"/>
</dbReference>
<proteinExistence type="predicted"/>
<keyword evidence="4" id="KW-1185">Reference proteome</keyword>
<evidence type="ECO:0000313" key="1">
    <source>
        <dbReference type="EMBL" id="QWG15969.1"/>
    </source>
</evidence>
<sequence>MNVQVWLPDEAPAERADSYEAVTCPACARVHLVNKTTGKTLGDKDK</sequence>
<dbReference type="AlphaFoldDB" id="A0A975NK73"/>
<reference evidence="2" key="1">
    <citation type="submission" date="2021-06" db="EMBL/GenBank/DDBJ databases">
        <title>Bradyrhizobium sp. S2-11-2 Genome sequencing.</title>
        <authorList>
            <person name="Jin L."/>
        </authorList>
    </citation>
    <scope>NUCLEOTIDE SEQUENCE</scope>
    <source>
        <strain evidence="2">S2-11-2</strain>
    </source>
</reference>
<dbReference type="EMBL" id="CP076135">
    <property type="protein sequence ID" value="QWG21039.1"/>
    <property type="molecule type" value="Genomic_DNA"/>
</dbReference>
<evidence type="ECO:0000313" key="3">
    <source>
        <dbReference type="EMBL" id="QWG26164.1"/>
    </source>
</evidence>